<sequence>MWQTKNTDARLLSVMIFDSKQIDKKFAIELISSVKFDQLLDDLMFRLIVEINPLDEVQETLSHMEDDYLKRAYWSIQVHKASKKLLAHDKIDELIKHAKLNLLTESKQAQWMMNRFLATVGIYYEAYRNEIIHIGETLKLFKDQVVPKGCTRAYIPEWIAAVVK</sequence>
<organism evidence="1 2">
    <name type="scientific">Acholeplasma oculi</name>
    <dbReference type="NCBI Taxonomy" id="35623"/>
    <lineage>
        <taxon>Bacteria</taxon>
        <taxon>Bacillati</taxon>
        <taxon>Mycoplasmatota</taxon>
        <taxon>Mollicutes</taxon>
        <taxon>Acholeplasmatales</taxon>
        <taxon>Acholeplasmataceae</taxon>
        <taxon>Acholeplasma</taxon>
    </lineage>
</organism>
<dbReference type="STRING" id="35623.Aocu_03500"/>
<name>A0A061A995_9MOLU</name>
<evidence type="ECO:0000313" key="2">
    <source>
        <dbReference type="Proteomes" id="UP000032434"/>
    </source>
</evidence>
<reference evidence="2" key="1">
    <citation type="submission" date="2014-05" db="EMBL/GenBank/DDBJ databases">
        <authorList>
            <person name="Kube M."/>
        </authorList>
    </citation>
    <scope>NUCLEOTIDE SEQUENCE [LARGE SCALE GENOMIC DNA]</scope>
</reference>
<dbReference type="SUPFAM" id="SSF48371">
    <property type="entry name" value="ARM repeat"/>
    <property type="match status" value="1"/>
</dbReference>
<dbReference type="KEGG" id="aoc:Aocu_03500"/>
<dbReference type="InterPro" id="IPR014825">
    <property type="entry name" value="DNA_alkylation"/>
</dbReference>
<gene>
    <name evidence="1" type="ORF">Aocu_03500</name>
</gene>
<dbReference type="PANTHER" id="PTHR41291">
    <property type="entry name" value="DNA ALKYLATION REPAIR PROTEIN"/>
    <property type="match status" value="1"/>
</dbReference>
<dbReference type="Proteomes" id="UP000032434">
    <property type="component" value="Chromosome 1"/>
</dbReference>
<dbReference type="Pfam" id="PF08713">
    <property type="entry name" value="DNA_alkylation"/>
    <property type="match status" value="1"/>
</dbReference>
<protein>
    <submittedName>
        <fullName evidence="1">DNA alkylation repair enzyme</fullName>
    </submittedName>
</protein>
<dbReference type="PATRIC" id="fig|35623.3.peg.350"/>
<keyword evidence="2" id="KW-1185">Reference proteome</keyword>
<dbReference type="PANTHER" id="PTHR41291:SF1">
    <property type="entry name" value="DNA ALKYLATION REPAIR PROTEIN"/>
    <property type="match status" value="1"/>
</dbReference>
<dbReference type="EMBL" id="LK028559">
    <property type="protein sequence ID" value="CDR30423.1"/>
    <property type="molecule type" value="Genomic_DNA"/>
</dbReference>
<proteinExistence type="predicted"/>
<dbReference type="AlphaFoldDB" id="A0A061A995"/>
<accession>A0A061A995</accession>
<dbReference type="InParanoid" id="A0A061A995"/>
<dbReference type="InterPro" id="IPR016024">
    <property type="entry name" value="ARM-type_fold"/>
</dbReference>
<dbReference type="HOGENOM" id="CLU_061369_0_1_14"/>
<evidence type="ECO:0000313" key="1">
    <source>
        <dbReference type="EMBL" id="CDR30423.1"/>
    </source>
</evidence>